<dbReference type="AlphaFoldDB" id="A0A3G8JQM5"/>
<sequence>MLNGVLFFPVTPFDSNGEVDYQRLAEHIDRGVAAGPGGVFVACGTGEFHALGLAEFGRIVQCAVDTVAGRVPVFAGAGGSLVQAREFAASAKEHGADGILLLPPYLVTMPPAGLAEYTRSVAATTDLPLIVYNRGNAVFDEAAAIEVAKLPTVIGFKDGTGDLDNVSRIVISVKEALADSGKEFLFFNGLPTAEITQQAYRAIGVTLYSSATFAFAPELALAFYNALETDDAELTDALLRDFFHPLVRLRNKVPGYAVSLVKHGVTMEGIDAGPVRAPLVALTAEHQAELERITAAGRSVLASSLAANATA</sequence>
<dbReference type="PANTHER" id="PTHR12128">
    <property type="entry name" value="DIHYDRODIPICOLINATE SYNTHASE"/>
    <property type="match status" value="1"/>
</dbReference>
<keyword evidence="10" id="KW-1185">Reference proteome</keyword>
<evidence type="ECO:0000256" key="6">
    <source>
        <dbReference type="PIRNR" id="PIRNR001365"/>
    </source>
</evidence>
<dbReference type="UniPathway" id="UPA00564">
    <property type="reaction ID" value="UER00628"/>
</dbReference>
<dbReference type="HAMAP" id="MF_00694">
    <property type="entry name" value="KDGDH"/>
    <property type="match status" value="1"/>
</dbReference>
<dbReference type="OrthoDB" id="8995637at2"/>
<name>A0A3G8JQM5_9ACTN</name>
<evidence type="ECO:0000256" key="8">
    <source>
        <dbReference type="PIRSR" id="PIRSR001365-2"/>
    </source>
</evidence>
<reference evidence="9 10" key="1">
    <citation type="submission" date="2018-11" db="EMBL/GenBank/DDBJ databases">
        <title>Gordonia insulae sp. nov., isolated from an island soil.</title>
        <authorList>
            <person name="Kim Y.S."/>
            <person name="Kim S.B."/>
        </authorList>
    </citation>
    <scope>NUCLEOTIDE SEQUENCE [LARGE SCALE GENOMIC DNA]</scope>
    <source>
        <strain evidence="9 10">MMS17-SY073</strain>
    </source>
</reference>
<evidence type="ECO:0000313" key="9">
    <source>
        <dbReference type="EMBL" id="AZG47233.1"/>
    </source>
</evidence>
<dbReference type="Pfam" id="PF00701">
    <property type="entry name" value="DHDPS"/>
    <property type="match status" value="1"/>
</dbReference>
<dbReference type="NCBIfam" id="NF002958">
    <property type="entry name" value="PRK03620.1"/>
    <property type="match status" value="1"/>
</dbReference>
<dbReference type="GO" id="GO:0008840">
    <property type="term" value="F:4-hydroxy-tetrahydrodipicolinate synthase activity"/>
    <property type="evidence" value="ECO:0007669"/>
    <property type="project" value="TreeGrafter"/>
</dbReference>
<gene>
    <name evidence="9" type="ORF">D7316_03841</name>
</gene>
<comment type="pathway">
    <text evidence="2 5">Carbohydrate acid metabolism; D-glucarate degradation; 2,5-dioxopentanoate from D-glucarate: step 2/2.</text>
</comment>
<protein>
    <recommendedName>
        <fullName evidence="5">Probable 5-dehydro-4-deoxyglucarate dehydratase</fullName>
        <ecNumber evidence="5">4.2.1.41</ecNumber>
    </recommendedName>
    <alternativeName>
        <fullName evidence="5">5-keto-4-deoxy-glucarate dehydratase</fullName>
        <shortName evidence="5">KDGDH</shortName>
    </alternativeName>
</protein>
<dbReference type="GO" id="GO:0047448">
    <property type="term" value="F:5-dehydro-4-deoxyglucarate dehydratase activity"/>
    <property type="evidence" value="ECO:0007669"/>
    <property type="project" value="UniProtKB-UniRule"/>
</dbReference>
<dbReference type="EC" id="4.2.1.41" evidence="5"/>
<dbReference type="SMART" id="SM01130">
    <property type="entry name" value="DHDPS"/>
    <property type="match status" value="1"/>
</dbReference>
<dbReference type="InterPro" id="IPR017655">
    <property type="entry name" value="Dehydro-deoxyglucarate_dehyd"/>
</dbReference>
<dbReference type="PIRSF" id="PIRSF001365">
    <property type="entry name" value="DHDPS"/>
    <property type="match status" value="1"/>
</dbReference>
<dbReference type="GO" id="GO:0042838">
    <property type="term" value="P:D-glucarate catabolic process"/>
    <property type="evidence" value="ECO:0007669"/>
    <property type="project" value="UniProtKB-UniRule"/>
</dbReference>
<comment type="catalytic activity">
    <reaction evidence="1 5">
        <text>5-dehydro-4-deoxy-D-glucarate + H(+) = 2,5-dioxopentanoate + CO2 + H2O</text>
        <dbReference type="Rhea" id="RHEA:24608"/>
        <dbReference type="ChEBI" id="CHEBI:15377"/>
        <dbReference type="ChEBI" id="CHEBI:15378"/>
        <dbReference type="ChEBI" id="CHEBI:16526"/>
        <dbReference type="ChEBI" id="CHEBI:42819"/>
        <dbReference type="ChEBI" id="CHEBI:58136"/>
        <dbReference type="EC" id="4.2.1.41"/>
    </reaction>
</comment>
<accession>A0A3G8JQM5</accession>
<feature type="active site" description="Schiff-base intermediate with substrate" evidence="7">
    <location>
        <position position="157"/>
    </location>
</feature>
<dbReference type="RefSeq" id="WP_124709631.1">
    <property type="nucleotide sequence ID" value="NZ_CP033972.1"/>
</dbReference>
<evidence type="ECO:0000256" key="5">
    <source>
        <dbReference type="HAMAP-Rule" id="MF_00694"/>
    </source>
</evidence>
<dbReference type="PANTHER" id="PTHR12128:SF19">
    <property type="entry name" value="5-DEHYDRO-4-DEOXYGLUCARATE DEHYDRATASE 2-RELATED"/>
    <property type="match status" value="1"/>
</dbReference>
<organism evidence="9 10">
    <name type="scientific">Gordonia insulae</name>
    <dbReference type="NCBI Taxonomy" id="2420509"/>
    <lineage>
        <taxon>Bacteria</taxon>
        <taxon>Bacillati</taxon>
        <taxon>Actinomycetota</taxon>
        <taxon>Actinomycetes</taxon>
        <taxon>Mycobacteriales</taxon>
        <taxon>Gordoniaceae</taxon>
        <taxon>Gordonia</taxon>
    </lineage>
</organism>
<dbReference type="Gene3D" id="3.20.20.70">
    <property type="entry name" value="Aldolase class I"/>
    <property type="match status" value="1"/>
</dbReference>
<dbReference type="InterPro" id="IPR002220">
    <property type="entry name" value="DapA-like"/>
</dbReference>
<feature type="active site" description="Proton donor/acceptor" evidence="7">
    <location>
        <position position="132"/>
    </location>
</feature>
<feature type="binding site" evidence="8">
    <location>
        <position position="45"/>
    </location>
    <ligand>
        <name>pyruvate</name>
        <dbReference type="ChEBI" id="CHEBI:15361"/>
    </ligand>
</feature>
<dbReference type="SUPFAM" id="SSF51569">
    <property type="entry name" value="Aldolase"/>
    <property type="match status" value="1"/>
</dbReference>
<evidence type="ECO:0000256" key="1">
    <source>
        <dbReference type="ARBA" id="ARBA00001446"/>
    </source>
</evidence>
<evidence type="ECO:0000256" key="3">
    <source>
        <dbReference type="ARBA" id="ARBA00007592"/>
    </source>
</evidence>
<dbReference type="InterPro" id="IPR013785">
    <property type="entry name" value="Aldolase_TIM"/>
</dbReference>
<evidence type="ECO:0000256" key="4">
    <source>
        <dbReference type="ARBA" id="ARBA00023239"/>
    </source>
</evidence>
<keyword evidence="4 5" id="KW-0456">Lyase</keyword>
<evidence type="ECO:0000313" key="10">
    <source>
        <dbReference type="Proteomes" id="UP000271469"/>
    </source>
</evidence>
<dbReference type="EMBL" id="CP033972">
    <property type="protein sequence ID" value="AZG47233.1"/>
    <property type="molecule type" value="Genomic_DNA"/>
</dbReference>
<comment type="similarity">
    <text evidence="3 5 6">Belongs to the DapA family.</text>
</comment>
<evidence type="ECO:0000256" key="2">
    <source>
        <dbReference type="ARBA" id="ARBA00004983"/>
    </source>
</evidence>
<evidence type="ECO:0000256" key="7">
    <source>
        <dbReference type="PIRSR" id="PIRSR001365-1"/>
    </source>
</evidence>
<proteinExistence type="inferred from homology"/>
<dbReference type="Proteomes" id="UP000271469">
    <property type="component" value="Chromosome"/>
</dbReference>
<dbReference type="KEGG" id="gom:D7316_03841"/>